<sequence>MDLNVPVISTFVSNRTNCGRAYEGNTFFKPLAKSIKSTVFSASKIAAMPARPSRFVEVQVLLQNRSK</sequence>
<proteinExistence type="predicted"/>
<protein>
    <submittedName>
        <fullName evidence="1">Uncharacterized protein</fullName>
    </submittedName>
</protein>
<gene>
    <name evidence="1" type="ORF">Bhyg_02515</name>
</gene>
<accession>A0A9Q0NBZ3</accession>
<evidence type="ECO:0000313" key="1">
    <source>
        <dbReference type="EMBL" id="KAJ6647293.1"/>
    </source>
</evidence>
<dbReference type="EMBL" id="WJQU01000001">
    <property type="protein sequence ID" value="KAJ6647293.1"/>
    <property type="molecule type" value="Genomic_DNA"/>
</dbReference>
<organism evidence="1 2">
    <name type="scientific">Pseudolycoriella hygida</name>
    <dbReference type="NCBI Taxonomy" id="35572"/>
    <lineage>
        <taxon>Eukaryota</taxon>
        <taxon>Metazoa</taxon>
        <taxon>Ecdysozoa</taxon>
        <taxon>Arthropoda</taxon>
        <taxon>Hexapoda</taxon>
        <taxon>Insecta</taxon>
        <taxon>Pterygota</taxon>
        <taxon>Neoptera</taxon>
        <taxon>Endopterygota</taxon>
        <taxon>Diptera</taxon>
        <taxon>Nematocera</taxon>
        <taxon>Sciaroidea</taxon>
        <taxon>Sciaridae</taxon>
        <taxon>Pseudolycoriella</taxon>
    </lineage>
</organism>
<name>A0A9Q0NBZ3_9DIPT</name>
<keyword evidence="2" id="KW-1185">Reference proteome</keyword>
<comment type="caution">
    <text evidence="1">The sequence shown here is derived from an EMBL/GenBank/DDBJ whole genome shotgun (WGS) entry which is preliminary data.</text>
</comment>
<reference evidence="1" key="1">
    <citation type="submission" date="2022-07" db="EMBL/GenBank/DDBJ databases">
        <authorList>
            <person name="Trinca V."/>
            <person name="Uliana J.V.C."/>
            <person name="Torres T.T."/>
            <person name="Ward R.J."/>
            <person name="Monesi N."/>
        </authorList>
    </citation>
    <scope>NUCLEOTIDE SEQUENCE</scope>
    <source>
        <strain evidence="1">HSMRA1968</strain>
        <tissue evidence="1">Whole embryos</tissue>
    </source>
</reference>
<evidence type="ECO:0000313" key="2">
    <source>
        <dbReference type="Proteomes" id="UP001151699"/>
    </source>
</evidence>
<dbReference type="Proteomes" id="UP001151699">
    <property type="component" value="Chromosome A"/>
</dbReference>
<dbReference type="AlphaFoldDB" id="A0A9Q0NBZ3"/>